<reference evidence="5" key="1">
    <citation type="submission" date="2020-10" db="EMBL/GenBank/DDBJ databases">
        <authorList>
            <person name="Gilroy R."/>
        </authorList>
    </citation>
    <scope>NUCLEOTIDE SEQUENCE</scope>
    <source>
        <strain evidence="5">9366</strain>
    </source>
</reference>
<dbReference type="InterPro" id="IPR009057">
    <property type="entry name" value="Homeodomain-like_sf"/>
</dbReference>
<dbReference type="SUPFAM" id="SSF51215">
    <property type="entry name" value="Regulatory protein AraC"/>
    <property type="match status" value="1"/>
</dbReference>
<dbReference type="Pfam" id="PF12833">
    <property type="entry name" value="HTH_18"/>
    <property type="match status" value="1"/>
</dbReference>
<evidence type="ECO:0000256" key="2">
    <source>
        <dbReference type="ARBA" id="ARBA00023125"/>
    </source>
</evidence>
<dbReference type="InterPro" id="IPR018062">
    <property type="entry name" value="HTH_AraC-typ_CS"/>
</dbReference>
<evidence type="ECO:0000313" key="5">
    <source>
        <dbReference type="EMBL" id="HIU63130.1"/>
    </source>
</evidence>
<dbReference type="PANTHER" id="PTHR43280:SF28">
    <property type="entry name" value="HTH-TYPE TRANSCRIPTIONAL ACTIVATOR RHAS"/>
    <property type="match status" value="1"/>
</dbReference>
<dbReference type="InterPro" id="IPR037923">
    <property type="entry name" value="HTH-like"/>
</dbReference>
<dbReference type="SUPFAM" id="SSF46689">
    <property type="entry name" value="Homeodomain-like"/>
    <property type="match status" value="1"/>
</dbReference>
<organism evidence="5 6">
    <name type="scientific">Candidatus Caccalectryoclostridium excrementigallinarum</name>
    <dbReference type="NCBI Taxonomy" id="2840710"/>
    <lineage>
        <taxon>Bacteria</taxon>
        <taxon>Bacillati</taxon>
        <taxon>Bacillota</taxon>
        <taxon>Clostridia</taxon>
        <taxon>Christensenellales</taxon>
        <taxon>Christensenellaceae</taxon>
        <taxon>Christensenellaceae incertae sedis</taxon>
        <taxon>Candidatus Caccalectryoclostridium</taxon>
    </lineage>
</organism>
<feature type="domain" description="HTH araC/xylS-type" evidence="4">
    <location>
        <begin position="143"/>
        <end position="245"/>
    </location>
</feature>
<gene>
    <name evidence="5" type="ORF">IAB07_05140</name>
</gene>
<dbReference type="AlphaFoldDB" id="A0A9D1MMB3"/>
<dbReference type="PROSITE" id="PS00041">
    <property type="entry name" value="HTH_ARAC_FAMILY_1"/>
    <property type="match status" value="1"/>
</dbReference>
<dbReference type="GO" id="GO:0003700">
    <property type="term" value="F:DNA-binding transcription factor activity"/>
    <property type="evidence" value="ECO:0007669"/>
    <property type="project" value="InterPro"/>
</dbReference>
<proteinExistence type="predicted"/>
<dbReference type="GO" id="GO:0043565">
    <property type="term" value="F:sequence-specific DNA binding"/>
    <property type="evidence" value="ECO:0007669"/>
    <property type="project" value="InterPro"/>
</dbReference>
<reference evidence="5" key="2">
    <citation type="journal article" date="2021" name="PeerJ">
        <title>Extensive microbial diversity within the chicken gut microbiome revealed by metagenomics and culture.</title>
        <authorList>
            <person name="Gilroy R."/>
            <person name="Ravi A."/>
            <person name="Getino M."/>
            <person name="Pursley I."/>
            <person name="Horton D.L."/>
            <person name="Alikhan N.F."/>
            <person name="Baker D."/>
            <person name="Gharbi K."/>
            <person name="Hall N."/>
            <person name="Watson M."/>
            <person name="Adriaenssens E.M."/>
            <person name="Foster-Nyarko E."/>
            <person name="Jarju S."/>
            <person name="Secka A."/>
            <person name="Antonio M."/>
            <person name="Oren A."/>
            <person name="Chaudhuri R.R."/>
            <person name="La Ragione R."/>
            <person name="Hildebrand F."/>
            <person name="Pallen M.J."/>
        </authorList>
    </citation>
    <scope>NUCLEOTIDE SEQUENCE</scope>
    <source>
        <strain evidence="5">9366</strain>
    </source>
</reference>
<evidence type="ECO:0000259" key="4">
    <source>
        <dbReference type="PROSITE" id="PS01124"/>
    </source>
</evidence>
<dbReference type="PRINTS" id="PR00032">
    <property type="entry name" value="HTHARAC"/>
</dbReference>
<dbReference type="PROSITE" id="PS01124">
    <property type="entry name" value="HTH_ARAC_FAMILY_2"/>
    <property type="match status" value="1"/>
</dbReference>
<keyword evidence="2" id="KW-0238">DNA-binding</keyword>
<dbReference type="Gene3D" id="1.10.10.60">
    <property type="entry name" value="Homeodomain-like"/>
    <property type="match status" value="2"/>
</dbReference>
<keyword evidence="3" id="KW-0804">Transcription</keyword>
<dbReference type="InterPro" id="IPR014710">
    <property type="entry name" value="RmlC-like_jellyroll"/>
</dbReference>
<dbReference type="InterPro" id="IPR003313">
    <property type="entry name" value="AraC-bd"/>
</dbReference>
<dbReference type="PANTHER" id="PTHR43280">
    <property type="entry name" value="ARAC-FAMILY TRANSCRIPTIONAL REGULATOR"/>
    <property type="match status" value="1"/>
</dbReference>
<keyword evidence="1" id="KW-0805">Transcription regulation</keyword>
<comment type="caution">
    <text evidence="5">The sequence shown here is derived from an EMBL/GenBank/DDBJ whole genome shotgun (WGS) entry which is preliminary data.</text>
</comment>
<dbReference type="InterPro" id="IPR018060">
    <property type="entry name" value="HTH_AraC"/>
</dbReference>
<evidence type="ECO:0000256" key="3">
    <source>
        <dbReference type="ARBA" id="ARBA00023163"/>
    </source>
</evidence>
<name>A0A9D1MMB3_9FIRM</name>
<evidence type="ECO:0000256" key="1">
    <source>
        <dbReference type="ARBA" id="ARBA00023015"/>
    </source>
</evidence>
<dbReference type="SMART" id="SM00342">
    <property type="entry name" value="HTH_ARAC"/>
    <property type="match status" value="1"/>
</dbReference>
<accession>A0A9D1MMB3</accession>
<dbReference type="EMBL" id="DVNJ01000029">
    <property type="protein sequence ID" value="HIU63130.1"/>
    <property type="molecule type" value="Genomic_DNA"/>
</dbReference>
<dbReference type="Gene3D" id="2.60.120.10">
    <property type="entry name" value="Jelly Rolls"/>
    <property type="match status" value="1"/>
</dbReference>
<evidence type="ECO:0000313" key="6">
    <source>
        <dbReference type="Proteomes" id="UP000824145"/>
    </source>
</evidence>
<dbReference type="InterPro" id="IPR020449">
    <property type="entry name" value="Tscrpt_reg_AraC-type_HTH"/>
</dbReference>
<protein>
    <submittedName>
        <fullName evidence="5">AraC family transcriptional regulator</fullName>
    </submittedName>
</protein>
<dbReference type="Pfam" id="PF02311">
    <property type="entry name" value="AraC_binding"/>
    <property type="match status" value="1"/>
</dbReference>
<dbReference type="CDD" id="cd02208">
    <property type="entry name" value="cupin_RmlC-like"/>
    <property type="match status" value="1"/>
</dbReference>
<sequence>MAIINYSGKNLRTYEVSRHKHDFWEFIYCTGGDGTITFENGRVIDYTQHQLVLVPPGVHHTNQSERGFKNIHMTISGWIPPYKTPQLIDDNSHRDLYTVMSMCYRYFNTNIRQQPELMVSLTELLINMLSAFSGTAGNSQHVENMSNMIVDNFSDPSFCIDEIYRDIPLSKDYLRRQFIKEKGISPLQFLNRTRINYAQKLLLSRNINNYKIYEIAEMCGFTDQLYFSRVFKKMTGVSPKAFAAPQEE</sequence>
<dbReference type="Proteomes" id="UP000824145">
    <property type="component" value="Unassembled WGS sequence"/>
</dbReference>